<dbReference type="Pfam" id="PF00791">
    <property type="entry name" value="ZU5"/>
    <property type="match status" value="1"/>
</dbReference>
<evidence type="ECO:0000256" key="2">
    <source>
        <dbReference type="SAM" id="MobiDB-lite"/>
    </source>
</evidence>
<dbReference type="PANTHER" id="PTHR12582:SF47">
    <property type="entry name" value="NETRIN RECEPTOR UNC-5"/>
    <property type="match status" value="1"/>
</dbReference>
<feature type="compositionally biased region" description="Polar residues" evidence="2">
    <location>
        <begin position="166"/>
        <end position="183"/>
    </location>
</feature>
<sequence>MTIKNLRAHEPSQFTNDGRFANGHLTTNEPQPMFVQYNEPVNSICPRYPTSMYGLPADLIGLRNPHQPSSVKSGAFIISSQSMIPVVCGEPTSQLTKPLVSMNNSCQPSVPVGMGNHPGSNLDAHYFLTNVNATSTNAAPLFTTSSEMNVQNNVIVQSAEFGSLSPKLTHTNQSPPKVSSGNDVQDENLKLPQTFSGSAVSSLFTDSSAGHSSVNTTTNTTAIGSRNADSSNGSPCLPINNYSQPTTNGMPQQEHIGLPNSAHGTHSRQSSSLYHYMSPNDVNKEELQDLDVLISAMVTEQGGVLRLKESGVALYIPPGAVRPNMQERVYLAVCRDDRQRPVLRDTQTLLSPVVQFGPASAHLLTHMIVALPHCAELGDGCWFIRLLAMSSKAEAEQLERIKIENLMDNSALYATTNIMKVEEGDAIHVDINEELNQWQELFSIGFKASGISWSESSEGVVCHLSHRTAHVIIRHPQRFCLVGESAGQVLVQRQKSIPMDPAAKHQVFNHTPAIKALRLAAFSGRLTPTMDYNIRVYVLPDTQDALQHVLHVERQSDGHLVDATNTFRFQDNGAGMFFQIGELSFGWRSRLHAKTQEIPFRHIWSGTQMSTLHCAFSLEHVDLTQMSVSCQIVVFQGANQSYSETLHISSDAITASEQLLKCTHSLEVSCYRTVYLQKCTLAKNCV</sequence>
<keyword evidence="1" id="KW-0393">Immunoglobulin domain</keyword>
<feature type="region of interest" description="Disordered" evidence="2">
    <location>
        <begin position="206"/>
        <end position="273"/>
    </location>
</feature>
<dbReference type="Proteomes" id="UP000324629">
    <property type="component" value="Unassembled WGS sequence"/>
</dbReference>
<evidence type="ECO:0000259" key="3">
    <source>
        <dbReference type="PROSITE" id="PS51145"/>
    </source>
</evidence>
<dbReference type="AlphaFoldDB" id="A0A5J4N834"/>
<keyword evidence="1" id="KW-0217">Developmental protein</keyword>
<comment type="subcellular location">
    <subcellularLocation>
        <location evidence="1">Cell membrane</location>
        <topology evidence="1">Single-pass type I membrane protein</topology>
    </subcellularLocation>
</comment>
<comment type="function">
    <text evidence="1">Receptor for netrin required for axon guidance. Mediates axon repulsion of neuronal growth cones in the developing nervous system upon ligand binding.</text>
</comment>
<dbReference type="SMART" id="SM00218">
    <property type="entry name" value="ZU5"/>
    <property type="match status" value="1"/>
</dbReference>
<comment type="caution">
    <text evidence="4">The sequence shown here is derived from an EMBL/GenBank/DDBJ whole genome shotgun (WGS) entry which is preliminary data.</text>
</comment>
<keyword evidence="1 4" id="KW-0675">Receptor</keyword>
<evidence type="ECO:0000313" key="5">
    <source>
        <dbReference type="Proteomes" id="UP000324629"/>
    </source>
</evidence>
<feature type="compositionally biased region" description="Polar residues" evidence="2">
    <location>
        <begin position="262"/>
        <end position="273"/>
    </location>
</feature>
<evidence type="ECO:0000313" key="4">
    <source>
        <dbReference type="EMBL" id="KAA3671603.1"/>
    </source>
</evidence>
<accession>A0A5J4N834</accession>
<proteinExistence type="inferred from homology"/>
<feature type="region of interest" description="Disordered" evidence="2">
    <location>
        <begin position="166"/>
        <end position="188"/>
    </location>
</feature>
<dbReference type="Pfam" id="PF17217">
    <property type="entry name" value="UPA"/>
    <property type="match status" value="1"/>
</dbReference>
<dbReference type="Gene3D" id="2.60.220.30">
    <property type="match status" value="1"/>
</dbReference>
<dbReference type="GO" id="GO:0005886">
    <property type="term" value="C:plasma membrane"/>
    <property type="evidence" value="ECO:0007669"/>
    <property type="project" value="UniProtKB-SubCell"/>
</dbReference>
<reference evidence="4 5" key="1">
    <citation type="journal article" date="2019" name="Gigascience">
        <title>Whole-genome sequence of the oriental lung fluke Paragonimus westermani.</title>
        <authorList>
            <person name="Oey H."/>
            <person name="Zakrzewski M."/>
            <person name="Narain K."/>
            <person name="Devi K.R."/>
            <person name="Agatsuma T."/>
            <person name="Nawaratna S."/>
            <person name="Gobert G.N."/>
            <person name="Jones M.K."/>
            <person name="Ragan M.A."/>
            <person name="McManus D.P."/>
            <person name="Krause L."/>
        </authorList>
    </citation>
    <scope>NUCLEOTIDE SEQUENCE [LARGE SCALE GENOMIC DNA]</scope>
    <source>
        <strain evidence="4 5">IND2009</strain>
    </source>
</reference>
<gene>
    <name evidence="4" type="ORF">DEA37_0012760</name>
</gene>
<name>A0A5J4N834_9TREM</name>
<dbReference type="PANTHER" id="PTHR12582">
    <property type="entry name" value="NETRIN RECEPTOR UNC5"/>
    <property type="match status" value="1"/>
</dbReference>
<protein>
    <recommendedName>
        <fullName evidence="1">Netrin receptor UNC5</fullName>
    </recommendedName>
</protein>
<evidence type="ECO:0000256" key="1">
    <source>
        <dbReference type="RuleBase" id="RU367033"/>
    </source>
</evidence>
<comment type="similarity">
    <text evidence="1">Belongs to the unc-5 family.</text>
</comment>
<dbReference type="InterPro" id="IPR033772">
    <property type="entry name" value="UPA"/>
</dbReference>
<feature type="region of interest" description="Disordered" evidence="2">
    <location>
        <begin position="1"/>
        <end position="23"/>
    </location>
</feature>
<feature type="domain" description="ZU5" evidence="3">
    <location>
        <begin position="292"/>
        <end position="407"/>
    </location>
</feature>
<dbReference type="InterPro" id="IPR000906">
    <property type="entry name" value="ZU5_dom"/>
</dbReference>
<keyword evidence="5" id="KW-1185">Reference proteome</keyword>
<feature type="compositionally biased region" description="Polar residues" evidence="2">
    <location>
        <begin position="206"/>
        <end position="251"/>
    </location>
</feature>
<dbReference type="InterPro" id="IPR037936">
    <property type="entry name" value="UNC5A-D"/>
</dbReference>
<dbReference type="PROSITE" id="PS51145">
    <property type="entry name" value="ZU5"/>
    <property type="match status" value="1"/>
</dbReference>
<organism evidence="4 5">
    <name type="scientific">Paragonimus westermani</name>
    <dbReference type="NCBI Taxonomy" id="34504"/>
    <lineage>
        <taxon>Eukaryota</taxon>
        <taxon>Metazoa</taxon>
        <taxon>Spiralia</taxon>
        <taxon>Lophotrochozoa</taxon>
        <taxon>Platyhelminthes</taxon>
        <taxon>Trematoda</taxon>
        <taxon>Digenea</taxon>
        <taxon>Plagiorchiida</taxon>
        <taxon>Troglotremata</taxon>
        <taxon>Troglotrematidae</taxon>
        <taxon>Paragonimus</taxon>
    </lineage>
</organism>
<dbReference type="GO" id="GO:0005042">
    <property type="term" value="F:netrin receptor activity"/>
    <property type="evidence" value="ECO:0007669"/>
    <property type="project" value="UniProtKB-UniRule"/>
</dbReference>
<dbReference type="EMBL" id="QNGE01006125">
    <property type="protein sequence ID" value="KAA3671603.1"/>
    <property type="molecule type" value="Genomic_DNA"/>
</dbReference>